<feature type="region of interest" description="Disordered" evidence="1">
    <location>
        <begin position="42"/>
        <end position="92"/>
    </location>
</feature>
<evidence type="ECO:0000256" key="1">
    <source>
        <dbReference type="SAM" id="MobiDB-lite"/>
    </source>
</evidence>
<evidence type="ECO:0000313" key="2">
    <source>
        <dbReference type="EMBL" id="KAJ3648080.1"/>
    </source>
</evidence>
<keyword evidence="3" id="KW-1185">Reference proteome</keyword>
<dbReference type="EMBL" id="JALNTZ010000006">
    <property type="protein sequence ID" value="KAJ3648080.1"/>
    <property type="molecule type" value="Genomic_DNA"/>
</dbReference>
<dbReference type="AlphaFoldDB" id="A0AA38M8X1"/>
<accession>A0AA38M8X1</accession>
<reference evidence="2" key="1">
    <citation type="journal article" date="2023" name="G3 (Bethesda)">
        <title>Whole genome assemblies of Zophobas morio and Tenebrio molitor.</title>
        <authorList>
            <person name="Kaur S."/>
            <person name="Stinson S.A."/>
            <person name="diCenzo G.C."/>
        </authorList>
    </citation>
    <scope>NUCLEOTIDE SEQUENCE</scope>
    <source>
        <strain evidence="2">QUZm001</strain>
    </source>
</reference>
<gene>
    <name evidence="2" type="ORF">Zmor_019916</name>
</gene>
<dbReference type="Proteomes" id="UP001168821">
    <property type="component" value="Unassembled WGS sequence"/>
</dbReference>
<evidence type="ECO:0000313" key="3">
    <source>
        <dbReference type="Proteomes" id="UP001168821"/>
    </source>
</evidence>
<proteinExistence type="predicted"/>
<name>A0AA38M8X1_9CUCU</name>
<protein>
    <submittedName>
        <fullName evidence="2">Uncharacterized protein</fullName>
    </submittedName>
</protein>
<comment type="caution">
    <text evidence="2">The sequence shown here is derived from an EMBL/GenBank/DDBJ whole genome shotgun (WGS) entry which is preliminary data.</text>
</comment>
<organism evidence="2 3">
    <name type="scientific">Zophobas morio</name>
    <dbReference type="NCBI Taxonomy" id="2755281"/>
    <lineage>
        <taxon>Eukaryota</taxon>
        <taxon>Metazoa</taxon>
        <taxon>Ecdysozoa</taxon>
        <taxon>Arthropoda</taxon>
        <taxon>Hexapoda</taxon>
        <taxon>Insecta</taxon>
        <taxon>Pterygota</taxon>
        <taxon>Neoptera</taxon>
        <taxon>Endopterygota</taxon>
        <taxon>Coleoptera</taxon>
        <taxon>Polyphaga</taxon>
        <taxon>Cucujiformia</taxon>
        <taxon>Tenebrionidae</taxon>
        <taxon>Zophobas</taxon>
    </lineage>
</organism>
<sequence length="139" mass="14531">MFVGRKSGRYRSGPRVHNVKGTVNRTLVQVGELAPLGNLILASARRPRPSPPAPRAATDPLRPSRIGKGHQLTPAAGAVGGQPDKGSHEAGEVGDAYPYCGSVLSLLRALFCSDGSGERFFDGGISCIGKNEKCSGTDF</sequence>